<dbReference type="Proteomes" id="UP001324634">
    <property type="component" value="Chromosome"/>
</dbReference>
<protein>
    <submittedName>
        <fullName evidence="3">Phosphatase domain-containing protein</fullName>
    </submittedName>
</protein>
<reference evidence="3 4" key="1">
    <citation type="submission" date="2023-11" db="EMBL/GenBank/DDBJ databases">
        <title>Peredibacter starrii A3.12.</title>
        <authorList>
            <person name="Mitchell R.J."/>
        </authorList>
    </citation>
    <scope>NUCLEOTIDE SEQUENCE [LARGE SCALE GENOMIC DNA]</scope>
    <source>
        <strain evidence="3 4">A3.12</strain>
    </source>
</reference>
<evidence type="ECO:0000313" key="3">
    <source>
        <dbReference type="EMBL" id="WPU64938.1"/>
    </source>
</evidence>
<dbReference type="PANTHER" id="PTHR28208">
    <property type="entry name" value="PHOSPHATIDATE PHOSPHATASE APP1"/>
    <property type="match status" value="1"/>
</dbReference>
<evidence type="ECO:0000259" key="2">
    <source>
        <dbReference type="Pfam" id="PF09949"/>
    </source>
</evidence>
<name>A0AAX4HP93_9BACT</name>
<dbReference type="InterPro" id="IPR052935">
    <property type="entry name" value="Mg2+_PAP"/>
</dbReference>
<proteinExistence type="predicted"/>
<organism evidence="3 4">
    <name type="scientific">Peredibacter starrii</name>
    <dbReference type="NCBI Taxonomy" id="28202"/>
    <lineage>
        <taxon>Bacteria</taxon>
        <taxon>Pseudomonadati</taxon>
        <taxon>Bdellovibrionota</taxon>
        <taxon>Bacteriovoracia</taxon>
        <taxon>Bacteriovoracales</taxon>
        <taxon>Bacteriovoracaceae</taxon>
        <taxon>Peredibacter</taxon>
    </lineage>
</organism>
<feature type="signal peptide" evidence="1">
    <location>
        <begin position="1"/>
        <end position="17"/>
    </location>
</feature>
<dbReference type="AlphaFoldDB" id="A0AAX4HP93"/>
<dbReference type="PANTHER" id="PTHR28208:SF3">
    <property type="entry name" value="PHOSPHATIDATE PHOSPHATASE APP1"/>
    <property type="match status" value="1"/>
</dbReference>
<dbReference type="Pfam" id="PF09949">
    <property type="entry name" value="APP1_cat"/>
    <property type="match status" value="1"/>
</dbReference>
<sequence length="253" mass="28342">MKKILVLSALLSFNAFAGIQIISDLDDTIKITNSGDLVESVGYATARKEVYAGIPEFLAGTRSYVNGLTVVSSSPEILKGKVVSLMEKHQIQHNDVILNSNFNRPDHMEYKTGAIKKVIDSTTDQFILMGDDVGDDPEIYDNIIKEYPDRILASYIHIVKNRAVPASAVKYFTTYELALKEYNAGRLEEKVVRDVALKVLSDDDDFESVFPEFAYCPTQISEFGPLNDPKFNEENILVVGALIWGCRYDRIDD</sequence>
<gene>
    <name evidence="3" type="ORF">SOO65_19775</name>
</gene>
<feature type="chain" id="PRO_5043791669" evidence="1">
    <location>
        <begin position="18"/>
        <end position="253"/>
    </location>
</feature>
<feature type="domain" description="Phosphatidate phosphatase APP1 catalytic" evidence="2">
    <location>
        <begin position="19"/>
        <end position="156"/>
    </location>
</feature>
<accession>A0AAX4HP93</accession>
<dbReference type="InterPro" id="IPR019236">
    <property type="entry name" value="APP1_cat"/>
</dbReference>
<keyword evidence="1" id="KW-0732">Signal</keyword>
<keyword evidence="4" id="KW-1185">Reference proteome</keyword>
<dbReference type="GO" id="GO:0008195">
    <property type="term" value="F:phosphatidate phosphatase activity"/>
    <property type="evidence" value="ECO:0007669"/>
    <property type="project" value="InterPro"/>
</dbReference>
<dbReference type="EMBL" id="CP139487">
    <property type="protein sequence ID" value="WPU64938.1"/>
    <property type="molecule type" value="Genomic_DNA"/>
</dbReference>
<evidence type="ECO:0000313" key="4">
    <source>
        <dbReference type="Proteomes" id="UP001324634"/>
    </source>
</evidence>
<evidence type="ECO:0000256" key="1">
    <source>
        <dbReference type="SAM" id="SignalP"/>
    </source>
</evidence>
<dbReference type="KEGG" id="psti:SOO65_19775"/>
<dbReference type="RefSeq" id="WP_321394698.1">
    <property type="nucleotide sequence ID" value="NZ_CP139487.1"/>
</dbReference>